<proteinExistence type="predicted"/>
<protein>
    <submittedName>
        <fullName evidence="1">Uncharacterized protein</fullName>
    </submittedName>
</protein>
<evidence type="ECO:0000313" key="1">
    <source>
        <dbReference type="EMBL" id="MPN40184.1"/>
    </source>
</evidence>
<comment type="caution">
    <text evidence="1">The sequence shown here is derived from an EMBL/GenBank/DDBJ whole genome shotgun (WGS) entry which is preliminary data.</text>
</comment>
<dbReference type="AlphaFoldDB" id="A0A645HVJ0"/>
<accession>A0A645HVJ0</accession>
<dbReference type="EMBL" id="VSSQ01096423">
    <property type="protein sequence ID" value="MPN40184.1"/>
    <property type="molecule type" value="Genomic_DNA"/>
</dbReference>
<gene>
    <name evidence="1" type="ORF">SDC9_187720</name>
</gene>
<organism evidence="1">
    <name type="scientific">bioreactor metagenome</name>
    <dbReference type="NCBI Taxonomy" id="1076179"/>
    <lineage>
        <taxon>unclassified sequences</taxon>
        <taxon>metagenomes</taxon>
        <taxon>ecological metagenomes</taxon>
    </lineage>
</organism>
<reference evidence="1" key="1">
    <citation type="submission" date="2019-08" db="EMBL/GenBank/DDBJ databases">
        <authorList>
            <person name="Kucharzyk K."/>
            <person name="Murdoch R.W."/>
            <person name="Higgins S."/>
            <person name="Loffler F."/>
        </authorList>
    </citation>
    <scope>NUCLEOTIDE SEQUENCE</scope>
</reference>
<sequence>MLARGAGAEIGAGHQHGRLLVSRLVEQELGVLAPGCEQPVFEAGAGDALQVDSRNDLIGVDIAAAQRDGDTGVRTELVHGVRLLTDRPGS</sequence>
<name>A0A645HVJ0_9ZZZZ</name>